<evidence type="ECO:0000313" key="3">
    <source>
        <dbReference type="Proteomes" id="UP001370758"/>
    </source>
</evidence>
<feature type="region of interest" description="Disordered" evidence="1">
    <location>
        <begin position="384"/>
        <end position="421"/>
    </location>
</feature>
<dbReference type="EMBL" id="JAVHJL010000002">
    <property type="protein sequence ID" value="KAK6510254.1"/>
    <property type="molecule type" value="Genomic_DNA"/>
</dbReference>
<reference evidence="2 3" key="1">
    <citation type="submission" date="2023-08" db="EMBL/GenBank/DDBJ databases">
        <authorList>
            <person name="Palmer J.M."/>
        </authorList>
    </citation>
    <scope>NUCLEOTIDE SEQUENCE [LARGE SCALE GENOMIC DNA]</scope>
    <source>
        <strain evidence="2 3">TWF481</strain>
    </source>
</reference>
<feature type="region of interest" description="Disordered" evidence="1">
    <location>
        <begin position="123"/>
        <end position="142"/>
    </location>
</feature>
<gene>
    <name evidence="2" type="ORF">TWF481_004971</name>
</gene>
<proteinExistence type="predicted"/>
<comment type="caution">
    <text evidence="2">The sequence shown here is derived from an EMBL/GenBank/DDBJ whole genome shotgun (WGS) entry which is preliminary data.</text>
</comment>
<sequence length="421" mass="46379">MPLTVKLSRCAARYFSLTTNILFLMGLGQVYTAPLTTVHQDHHPGQNITTRGDYTSHTGSPQFPNYYNTTIHEESPPTGLGPKAIFNSALPTSPLSPSANAPSALATALPPAVTGDYTTSIIKPTNLGTSEPPTKTTTNNEINKTSSEPVRKIFKKVTISPSFFYMNGRARVKCASPKVAYHITPYVNPAGFPLEKWPEWKELYPHEPDGWVEIESYQLACSGACNCNEDGKIVPRTNTNSCGSQRQADRCSVVFACYCTAVLVQPIANMAAFPGATRDDFQDAINRIPETIRNDNPHYWWQMHGLAVPRRPWDFMGWARGPAVRPTDQPPPWLDSGPFRPSAYELDPPLEGPDDLPPYSYYGGLRYGDRASYGKPWKREIAIDSGPASKLISPTDSTQGFHRGTDGEEIDLNQPSSVGQQ</sequence>
<evidence type="ECO:0000256" key="1">
    <source>
        <dbReference type="SAM" id="MobiDB-lite"/>
    </source>
</evidence>
<accession>A0AAV9WM94</accession>
<organism evidence="2 3">
    <name type="scientific">Arthrobotrys musiformis</name>
    <dbReference type="NCBI Taxonomy" id="47236"/>
    <lineage>
        <taxon>Eukaryota</taxon>
        <taxon>Fungi</taxon>
        <taxon>Dikarya</taxon>
        <taxon>Ascomycota</taxon>
        <taxon>Pezizomycotina</taxon>
        <taxon>Orbiliomycetes</taxon>
        <taxon>Orbiliales</taxon>
        <taxon>Orbiliaceae</taxon>
        <taxon>Arthrobotrys</taxon>
    </lineage>
</organism>
<dbReference type="AlphaFoldDB" id="A0AAV9WM94"/>
<evidence type="ECO:0000313" key="2">
    <source>
        <dbReference type="EMBL" id="KAK6510254.1"/>
    </source>
</evidence>
<protein>
    <submittedName>
        <fullName evidence="2">Uncharacterized protein</fullName>
    </submittedName>
</protein>
<name>A0AAV9WM94_9PEZI</name>
<feature type="compositionally biased region" description="Low complexity" evidence="1">
    <location>
        <begin position="129"/>
        <end position="142"/>
    </location>
</feature>
<dbReference type="Proteomes" id="UP001370758">
    <property type="component" value="Unassembled WGS sequence"/>
</dbReference>
<keyword evidence="3" id="KW-1185">Reference proteome</keyword>